<feature type="compositionally biased region" description="Low complexity" evidence="1">
    <location>
        <begin position="121"/>
        <end position="141"/>
    </location>
</feature>
<name>A0ABQ0GBK9_9PEZI</name>
<dbReference type="PANTHER" id="PTHR28266:SF1">
    <property type="entry name" value="LARGE RIBOSOMAL SUBUNIT PROTEIN ML58"/>
    <property type="match status" value="1"/>
</dbReference>
<accession>A0ABQ0GBK9</accession>
<keyword evidence="3" id="KW-1185">Reference proteome</keyword>
<dbReference type="Pfam" id="PF12824">
    <property type="entry name" value="MRP-L20"/>
    <property type="match status" value="1"/>
</dbReference>
<dbReference type="GO" id="GO:0005840">
    <property type="term" value="C:ribosome"/>
    <property type="evidence" value="ECO:0007669"/>
    <property type="project" value="UniProtKB-KW"/>
</dbReference>
<gene>
    <name evidence="2" type="ORF">MFIFM68171_05269</name>
</gene>
<protein>
    <submittedName>
        <fullName evidence="2">54S ribosomal protein L20, mitochondrial</fullName>
    </submittedName>
</protein>
<dbReference type="GeneID" id="98176012"/>
<dbReference type="RefSeq" id="XP_070916790.1">
    <property type="nucleotide sequence ID" value="XM_071060689.1"/>
</dbReference>
<organism evidence="2 3">
    <name type="scientific">Madurella fahalii</name>
    <dbReference type="NCBI Taxonomy" id="1157608"/>
    <lineage>
        <taxon>Eukaryota</taxon>
        <taxon>Fungi</taxon>
        <taxon>Dikarya</taxon>
        <taxon>Ascomycota</taxon>
        <taxon>Pezizomycotina</taxon>
        <taxon>Sordariomycetes</taxon>
        <taxon>Sordariomycetidae</taxon>
        <taxon>Sordariales</taxon>
        <taxon>Sordariales incertae sedis</taxon>
        <taxon>Madurella</taxon>
    </lineage>
</organism>
<keyword evidence="2" id="KW-0687">Ribonucleoprotein</keyword>
<dbReference type="InterPro" id="IPR024388">
    <property type="entry name" value="Ribosomal_mL58"/>
</dbReference>
<dbReference type="Proteomes" id="UP001628179">
    <property type="component" value="Unassembled WGS sequence"/>
</dbReference>
<evidence type="ECO:0000313" key="2">
    <source>
        <dbReference type="EMBL" id="GAB1315059.1"/>
    </source>
</evidence>
<sequence>MEAIVTRPTAALSCCCRVLPWGPPASRLAFLRSSKTTLPSGTRQKSSSARTRRALRIPPHPSFLSSNLDARPAGDHIIFNPPASAPSVYHTPFKFLPKSDPRRRANLASALFASSTTVQYNDSSNSSSSHNDSGEPTAATAPPSPEDLPVVNELDLRPTNHSVTKEDIEQMRALRLADPVANSVQTLAERFGCSKLFVMMCCQSPREHRDQVKAQEEAVKERWGPRRAAAREERRRRWEMVLNGEL</sequence>
<comment type="caution">
    <text evidence="2">The sequence shown here is derived from an EMBL/GenBank/DDBJ whole genome shotgun (WGS) entry which is preliminary data.</text>
</comment>
<feature type="region of interest" description="Disordered" evidence="1">
    <location>
        <begin position="118"/>
        <end position="151"/>
    </location>
</feature>
<dbReference type="PANTHER" id="PTHR28266">
    <property type="entry name" value="54S RIBOSOMAL PROTEIN L20, MITOCHONDRIAL"/>
    <property type="match status" value="1"/>
</dbReference>
<evidence type="ECO:0000256" key="1">
    <source>
        <dbReference type="SAM" id="MobiDB-lite"/>
    </source>
</evidence>
<reference evidence="2 3" key="1">
    <citation type="submission" date="2024-09" db="EMBL/GenBank/DDBJ databases">
        <title>Itraconazole resistance in Madurella fahalii resulting from another homologue of gene encoding cytochrome P450 14-alpha sterol demethylase (CYP51).</title>
        <authorList>
            <person name="Yoshioka I."/>
            <person name="Fahal A.H."/>
            <person name="Kaneko S."/>
            <person name="Yaguchi T."/>
        </authorList>
    </citation>
    <scope>NUCLEOTIDE SEQUENCE [LARGE SCALE GENOMIC DNA]</scope>
    <source>
        <strain evidence="2 3">IFM 68171</strain>
    </source>
</reference>
<evidence type="ECO:0000313" key="3">
    <source>
        <dbReference type="Proteomes" id="UP001628179"/>
    </source>
</evidence>
<proteinExistence type="predicted"/>
<dbReference type="EMBL" id="BAAFSV010000002">
    <property type="protein sequence ID" value="GAB1315059.1"/>
    <property type="molecule type" value="Genomic_DNA"/>
</dbReference>
<keyword evidence="2" id="KW-0689">Ribosomal protein</keyword>